<evidence type="ECO:0000256" key="5">
    <source>
        <dbReference type="HAMAP-Rule" id="MF_01206"/>
    </source>
</evidence>
<dbReference type="NCBIfam" id="NF003767">
    <property type="entry name" value="PRK05363.1"/>
    <property type="match status" value="1"/>
</dbReference>
<feature type="binding site" evidence="5">
    <location>
        <position position="199"/>
    </location>
    <ligand>
        <name>Mo-molybdopterin</name>
        <dbReference type="ChEBI" id="CHEBI:71302"/>
    </ligand>
</feature>
<dbReference type="InterPro" id="IPR006311">
    <property type="entry name" value="TAT_signal"/>
</dbReference>
<proteinExistence type="inferred from homology"/>
<feature type="binding site" evidence="5">
    <location>
        <begin position="61"/>
        <end position="62"/>
    </location>
    <ligand>
        <name>Mo-molybdopterin</name>
        <dbReference type="ChEBI" id="CHEBI:71302"/>
    </ligand>
</feature>
<comment type="PTM">
    <text evidence="5">Predicted to be exported by the Tat system. The position of the signal peptide cleavage has not been experimentally proven.</text>
</comment>
<feature type="binding site" evidence="5">
    <location>
        <begin position="215"/>
        <end position="217"/>
    </location>
    <ligand>
        <name>Mo-molybdopterin</name>
        <dbReference type="ChEBI" id="CHEBI:71302"/>
    </ligand>
</feature>
<gene>
    <name evidence="5" type="primary">msrP</name>
    <name evidence="8" type="ORF">SAMN05660710_00911</name>
</gene>
<comment type="similarity">
    <text evidence="5">Belongs to the MsrP family.</text>
</comment>
<feature type="signal peptide" evidence="6">
    <location>
        <begin position="1"/>
        <end position="37"/>
    </location>
</feature>
<dbReference type="GO" id="GO:0046872">
    <property type="term" value="F:metal ion binding"/>
    <property type="evidence" value="ECO:0007669"/>
    <property type="project" value="UniProtKB-KW"/>
</dbReference>
<evidence type="ECO:0000256" key="3">
    <source>
        <dbReference type="ARBA" id="ARBA00022729"/>
    </source>
</evidence>
<keyword evidence="9" id="KW-1185">Reference proteome</keyword>
<keyword evidence="2 5" id="KW-0479">Metal-binding</keyword>
<reference evidence="8 9" key="1">
    <citation type="submission" date="2016-10" db="EMBL/GenBank/DDBJ databases">
        <authorList>
            <person name="de Groot N.N."/>
        </authorList>
    </citation>
    <scope>NUCLEOTIDE SEQUENCE [LARGE SCALE GENOMIC DNA]</scope>
    <source>
        <strain evidence="8 9">CGMCC 1.8925</strain>
    </source>
</reference>
<feature type="binding site" evidence="5">
    <location>
        <position position="116"/>
    </location>
    <ligand>
        <name>Mo-molybdopterin</name>
        <dbReference type="ChEBI" id="CHEBI:71302"/>
    </ligand>
    <ligandPart>
        <name>Mo</name>
        <dbReference type="ChEBI" id="CHEBI:28685"/>
    </ligandPart>
</feature>
<dbReference type="GO" id="GO:0030091">
    <property type="term" value="P:protein repair"/>
    <property type="evidence" value="ECO:0007669"/>
    <property type="project" value="UniProtKB-UniRule"/>
</dbReference>
<dbReference type="OrthoDB" id="9795587at2"/>
<dbReference type="PANTHER" id="PTHR43032">
    <property type="entry name" value="PROTEIN-METHIONINE-SULFOXIDE REDUCTASE"/>
    <property type="match status" value="1"/>
</dbReference>
<evidence type="ECO:0000313" key="9">
    <source>
        <dbReference type="Proteomes" id="UP000199502"/>
    </source>
</evidence>
<comment type="cofactor">
    <cofactor evidence="5">
        <name>Mo-molybdopterin</name>
        <dbReference type="ChEBI" id="CHEBI:71302"/>
    </cofactor>
    <text evidence="5">Binds 1 Mo-molybdopterin (Mo-MPT) cofactor per subunit.</text>
</comment>
<keyword evidence="4 5" id="KW-0560">Oxidoreductase</keyword>
<accession>A0A1G5E1R9</accession>
<feature type="domain" description="Oxidoreductase molybdopterin-binding" evidence="7">
    <location>
        <begin position="78"/>
        <end position="233"/>
    </location>
</feature>
<dbReference type="Pfam" id="PF00174">
    <property type="entry name" value="Oxidored_molyb"/>
    <property type="match status" value="1"/>
</dbReference>
<sequence>MKLNWSDVTPKANWLNRRSFMAAGAAAVLLPAAARSAQPSPLSTDETPNTLEEITNYNNFYEFGTGKEDPARYAGALTTDPWAVEIGGLVDRPGSYGVDDLAPDNALEERIYRLRCVEAWSMVIPWIGVPLAGVLQKVGVQPSAKYVEFETLLRPEEMPGQRRAILDWPYREGLRLDEAMHPLTILATGLYGDPMPNQNGAPIRLVVPWKYGFKSIKSIVRINLVSDQPVNTWKQMQSSEYGFFANVNPEVDHPRWSQATERRIGAGLFAGREQTQMFNGYGDQVASLYAGMDLRVNY</sequence>
<feature type="chain" id="PRO_5011545401" description="Protein-methionine-sulfoxide reductase catalytic subunit MsrP" evidence="6">
    <location>
        <begin position="38"/>
        <end position="298"/>
    </location>
</feature>
<feature type="binding site" evidence="5">
    <location>
        <position position="58"/>
    </location>
    <ligand>
        <name>Mo-molybdopterin</name>
        <dbReference type="ChEBI" id="CHEBI:71302"/>
    </ligand>
</feature>
<organism evidence="8 9">
    <name type="scientific">Paracoccus tibetensis</name>
    <dbReference type="NCBI Taxonomy" id="336292"/>
    <lineage>
        <taxon>Bacteria</taxon>
        <taxon>Pseudomonadati</taxon>
        <taxon>Pseudomonadota</taxon>
        <taxon>Alphaproteobacteria</taxon>
        <taxon>Rhodobacterales</taxon>
        <taxon>Paracoccaceae</taxon>
        <taxon>Paracoccus</taxon>
    </lineage>
</organism>
<feature type="binding site" evidence="5">
    <location>
        <position position="151"/>
    </location>
    <ligand>
        <name>Mo-molybdopterin</name>
        <dbReference type="ChEBI" id="CHEBI:71302"/>
    </ligand>
</feature>
<comment type="function">
    <text evidence="5">Part of the MsrPQ system that repairs oxidized periplasmic proteins containing methionine sulfoxide residues (Met-O), using respiratory chain electrons. Thus protects these proteins from oxidative-stress damage caused by reactive species of oxygen and chlorine generated by the host defense mechanisms. MsrPQ is essential for the maintenance of envelope integrity under bleach stress, rescuing a wide series of structurally unrelated periplasmic proteins from methionine oxidation. The catalytic subunit MsrP is non-stereospecific, being able to reduce both (R-) and (S-) diastereoisomers of methionine sulfoxide.</text>
</comment>
<dbReference type="RefSeq" id="WP_090741386.1">
    <property type="nucleotide sequence ID" value="NZ_FMVT01000003.1"/>
</dbReference>
<evidence type="ECO:0000313" key="8">
    <source>
        <dbReference type="EMBL" id="SCY21023.1"/>
    </source>
</evidence>
<dbReference type="InterPro" id="IPR000572">
    <property type="entry name" value="OxRdtase_Mopterin-bd_dom"/>
</dbReference>
<dbReference type="STRING" id="336292.SAMN05660710_00911"/>
<protein>
    <recommendedName>
        <fullName evidence="5">Protein-methionine-sulfoxide reductase catalytic subunit MsrP</fullName>
        <ecNumber evidence="5">1.8.5.-</ecNumber>
    </recommendedName>
</protein>
<dbReference type="Gene3D" id="3.90.420.10">
    <property type="entry name" value="Oxidoreductase, molybdopterin-binding domain"/>
    <property type="match status" value="1"/>
</dbReference>
<dbReference type="AlphaFoldDB" id="A0A1G5E1R9"/>
<keyword evidence="1 5" id="KW-0500">Molybdenum</keyword>
<name>A0A1G5E1R9_9RHOB</name>
<dbReference type="GO" id="GO:0043546">
    <property type="term" value="F:molybdopterin cofactor binding"/>
    <property type="evidence" value="ECO:0007669"/>
    <property type="project" value="UniProtKB-UniRule"/>
</dbReference>
<dbReference type="GO" id="GO:0016672">
    <property type="term" value="F:oxidoreductase activity, acting on a sulfur group of donors, quinone or similar compound as acceptor"/>
    <property type="evidence" value="ECO:0007669"/>
    <property type="project" value="UniProtKB-UniRule"/>
</dbReference>
<comment type="catalytic activity">
    <reaction evidence="5">
        <text>L-methionyl-[protein] + a quinone + H2O = L-methionyl-(S)-S-oxide-[protein] + a quinol</text>
        <dbReference type="Rhea" id="RHEA:51292"/>
        <dbReference type="Rhea" id="RHEA-COMP:12313"/>
        <dbReference type="Rhea" id="RHEA-COMP:12315"/>
        <dbReference type="ChEBI" id="CHEBI:15377"/>
        <dbReference type="ChEBI" id="CHEBI:16044"/>
        <dbReference type="ChEBI" id="CHEBI:24646"/>
        <dbReference type="ChEBI" id="CHEBI:44120"/>
        <dbReference type="ChEBI" id="CHEBI:132124"/>
    </reaction>
</comment>
<dbReference type="InterPro" id="IPR022867">
    <property type="entry name" value="MsrP"/>
</dbReference>
<dbReference type="PROSITE" id="PS51318">
    <property type="entry name" value="TAT"/>
    <property type="match status" value="1"/>
</dbReference>
<evidence type="ECO:0000256" key="1">
    <source>
        <dbReference type="ARBA" id="ARBA00022505"/>
    </source>
</evidence>
<dbReference type="Proteomes" id="UP000199502">
    <property type="component" value="Unassembled WGS sequence"/>
</dbReference>
<comment type="subunit">
    <text evidence="5">Heterodimer of a catalytic subunit (MsrP) and a heme-binding subunit (MsrQ).</text>
</comment>
<keyword evidence="3 5" id="KW-0732">Signal</keyword>
<dbReference type="EMBL" id="FMVT01000003">
    <property type="protein sequence ID" value="SCY21023.1"/>
    <property type="molecule type" value="Genomic_DNA"/>
</dbReference>
<dbReference type="HAMAP" id="MF_01206">
    <property type="entry name" value="MsrP"/>
    <property type="match status" value="1"/>
</dbReference>
<evidence type="ECO:0000256" key="2">
    <source>
        <dbReference type="ARBA" id="ARBA00022723"/>
    </source>
</evidence>
<dbReference type="PANTHER" id="PTHR43032:SF3">
    <property type="entry name" value="PROTEIN-METHIONINE-SULFOXIDE REDUCTASE CATALYTIC SUBUNIT MSRP"/>
    <property type="match status" value="1"/>
</dbReference>
<dbReference type="EC" id="1.8.5.-" evidence="5"/>
<dbReference type="SUPFAM" id="SSF56524">
    <property type="entry name" value="Oxidoreductase molybdopterin-binding domain"/>
    <property type="match status" value="1"/>
</dbReference>
<comment type="catalytic activity">
    <reaction evidence="5">
        <text>L-methionyl-[protein] + a quinone + H2O = L-methionyl-(R)-S-oxide-[protein] + a quinol</text>
        <dbReference type="Rhea" id="RHEA:51296"/>
        <dbReference type="Rhea" id="RHEA-COMP:12313"/>
        <dbReference type="Rhea" id="RHEA-COMP:12314"/>
        <dbReference type="ChEBI" id="CHEBI:15377"/>
        <dbReference type="ChEBI" id="CHEBI:16044"/>
        <dbReference type="ChEBI" id="CHEBI:24646"/>
        <dbReference type="ChEBI" id="CHEBI:45764"/>
        <dbReference type="ChEBI" id="CHEBI:132124"/>
    </reaction>
</comment>
<dbReference type="InterPro" id="IPR036374">
    <property type="entry name" value="OxRdtase_Mopterin-bd_sf"/>
</dbReference>
<evidence type="ECO:0000256" key="4">
    <source>
        <dbReference type="ARBA" id="ARBA00023002"/>
    </source>
</evidence>
<evidence type="ECO:0000259" key="7">
    <source>
        <dbReference type="Pfam" id="PF00174"/>
    </source>
</evidence>
<evidence type="ECO:0000256" key="6">
    <source>
        <dbReference type="SAM" id="SignalP"/>
    </source>
</evidence>
<feature type="binding site" evidence="5">
    <location>
        <position position="204"/>
    </location>
    <ligand>
        <name>Mo-molybdopterin</name>
        <dbReference type="ChEBI" id="CHEBI:71302"/>
    </ligand>
</feature>